<dbReference type="KEGG" id="nti:DNFV4_04097"/>
<keyword evidence="5 6" id="KW-0472">Membrane</keyword>
<feature type="transmembrane region" description="Helical" evidence="6">
    <location>
        <begin position="180"/>
        <end position="201"/>
    </location>
</feature>
<dbReference type="AlphaFoldDB" id="A0AA86N2W4"/>
<keyword evidence="9" id="KW-1185">Reference proteome</keyword>
<gene>
    <name evidence="8" type="ORF">DNFV4_04097</name>
</gene>
<keyword evidence="3 6" id="KW-0812">Transmembrane</keyword>
<accession>A0AA86N2W4</accession>
<feature type="transmembrane region" description="Helical" evidence="6">
    <location>
        <begin position="16"/>
        <end position="39"/>
    </location>
</feature>
<dbReference type="GO" id="GO:0005886">
    <property type="term" value="C:plasma membrane"/>
    <property type="evidence" value="ECO:0007669"/>
    <property type="project" value="UniProtKB-SubCell"/>
</dbReference>
<dbReference type="Pfam" id="PF09335">
    <property type="entry name" value="VTT_dom"/>
    <property type="match status" value="1"/>
</dbReference>
<evidence type="ECO:0000256" key="6">
    <source>
        <dbReference type="SAM" id="Phobius"/>
    </source>
</evidence>
<evidence type="ECO:0000256" key="4">
    <source>
        <dbReference type="ARBA" id="ARBA00022989"/>
    </source>
</evidence>
<dbReference type="InterPro" id="IPR051311">
    <property type="entry name" value="DedA_domain"/>
</dbReference>
<feature type="transmembrane region" description="Helical" evidence="6">
    <location>
        <begin position="60"/>
        <end position="83"/>
    </location>
</feature>
<reference evidence="8" key="1">
    <citation type="submission" date="2022-10" db="EMBL/GenBank/DDBJ databases">
        <authorList>
            <person name="Koch H."/>
        </authorList>
    </citation>
    <scope>NUCLEOTIDE SEQUENCE</scope>
    <source>
        <strain evidence="8">DNF</strain>
    </source>
</reference>
<evidence type="ECO:0000256" key="5">
    <source>
        <dbReference type="ARBA" id="ARBA00023136"/>
    </source>
</evidence>
<evidence type="ECO:0000256" key="3">
    <source>
        <dbReference type="ARBA" id="ARBA00022692"/>
    </source>
</evidence>
<organism evidence="8 9">
    <name type="scientific">Nitrospira tepida</name>
    <dbReference type="NCBI Taxonomy" id="2973512"/>
    <lineage>
        <taxon>Bacteria</taxon>
        <taxon>Pseudomonadati</taxon>
        <taxon>Nitrospirota</taxon>
        <taxon>Nitrospiria</taxon>
        <taxon>Nitrospirales</taxon>
        <taxon>Nitrospiraceae</taxon>
        <taxon>Nitrospira</taxon>
    </lineage>
</organism>
<dbReference type="Proteomes" id="UP001179121">
    <property type="component" value="Chromosome"/>
</dbReference>
<sequence length="218" mass="23931">MIGQLIEAVVAELSRFIIATISALGYAGIVVTMAIESACIPLPSEIIMPFAGYLVLDGRFSLWGVTLAGTIGNVIGSALAYYVGLLGGRPIVERYGRYALIRSQDLEQADRWFARYGEAAVLISRMLPVIRTFISLPAGIARMPFWRFVVFTFIGALPWCFLLAYIGVVMGEHWADLREHFHYIDVVIGLCLAAAAAYFLWSHWPARGQGADAKPPSC</sequence>
<comment type="subcellular location">
    <subcellularLocation>
        <location evidence="1">Cell membrane</location>
        <topology evidence="1">Multi-pass membrane protein</topology>
    </subcellularLocation>
</comment>
<evidence type="ECO:0000259" key="7">
    <source>
        <dbReference type="Pfam" id="PF09335"/>
    </source>
</evidence>
<dbReference type="PANTHER" id="PTHR42709">
    <property type="entry name" value="ALKALINE PHOSPHATASE LIKE PROTEIN"/>
    <property type="match status" value="1"/>
</dbReference>
<evidence type="ECO:0000256" key="1">
    <source>
        <dbReference type="ARBA" id="ARBA00004651"/>
    </source>
</evidence>
<name>A0AA86N2W4_9BACT</name>
<keyword evidence="4 6" id="KW-1133">Transmembrane helix</keyword>
<evidence type="ECO:0000256" key="2">
    <source>
        <dbReference type="ARBA" id="ARBA00022475"/>
    </source>
</evidence>
<dbReference type="InterPro" id="IPR032816">
    <property type="entry name" value="VTT_dom"/>
</dbReference>
<feature type="domain" description="VTT" evidence="7">
    <location>
        <begin position="42"/>
        <end position="167"/>
    </location>
</feature>
<evidence type="ECO:0000313" key="8">
    <source>
        <dbReference type="EMBL" id="CAI4033656.1"/>
    </source>
</evidence>
<dbReference type="EMBL" id="OX365700">
    <property type="protein sequence ID" value="CAI4033656.1"/>
    <property type="molecule type" value="Genomic_DNA"/>
</dbReference>
<dbReference type="PANTHER" id="PTHR42709:SF6">
    <property type="entry name" value="UNDECAPRENYL PHOSPHATE TRANSPORTER A"/>
    <property type="match status" value="1"/>
</dbReference>
<feature type="transmembrane region" description="Helical" evidence="6">
    <location>
        <begin position="145"/>
        <end position="168"/>
    </location>
</feature>
<dbReference type="RefSeq" id="WP_289271048.1">
    <property type="nucleotide sequence ID" value="NZ_OX365700.1"/>
</dbReference>
<proteinExistence type="predicted"/>
<evidence type="ECO:0000313" key="9">
    <source>
        <dbReference type="Proteomes" id="UP001179121"/>
    </source>
</evidence>
<protein>
    <submittedName>
        <fullName evidence="8">DedA family protein</fullName>
    </submittedName>
</protein>
<keyword evidence="2" id="KW-1003">Cell membrane</keyword>